<accession>A0A2P6V3J3</accession>
<reference evidence="1 2" key="1">
    <citation type="journal article" date="2018" name="Plant J.">
        <title>Genome sequences of Chlorella sorokiniana UTEX 1602 and Micractinium conductrix SAG 241.80: implications to maltose excretion by a green alga.</title>
        <authorList>
            <person name="Arriola M.B."/>
            <person name="Velmurugan N."/>
            <person name="Zhang Y."/>
            <person name="Plunkett M.H."/>
            <person name="Hondzo H."/>
            <person name="Barney B.M."/>
        </authorList>
    </citation>
    <scope>NUCLEOTIDE SEQUENCE [LARGE SCALE GENOMIC DNA]</scope>
    <source>
        <strain evidence="1 2">SAG 241.80</strain>
    </source>
</reference>
<sequence>MAGVPLQQPMLAGAAGTAAGAGSTGLDAAFLASWLQIDSATAERLSTDGAAAVAQRRSLMATASAAGTFGQAAVPGAYPPPLIVNPTTANFTSCIRGETTESFTQADKNTLIALIQQQAKLAGSDGTQTTILSTTAGDATCSGVRVRTMTKFPKTDKVPAQKFDFALTVSPGPSAPWLQKKFPGSTLSGFVITPSVPCTQDICKVCPIKAGVCTQCAASVGKPGTANYYTVYLTKDGKCKVCNAPGCATCKNTGKCEKCKAGFRNANGVCQRICADPLCASCPKAAKQCDRCKVSVGTYGKPTWHTVYMDLFKTCRVCKLYGCRVCRRTGTCLQCKFGFEPNGFGGCRKKTGPN</sequence>
<dbReference type="Gene3D" id="2.10.220.10">
    <property type="entry name" value="Hormone Receptor, Insulin-like Growth Factor Receptor 1, Chain A, domain 2"/>
    <property type="match status" value="1"/>
</dbReference>
<name>A0A2P6V3J3_9CHLO</name>
<dbReference type="EMBL" id="LHPF02000034">
    <property type="protein sequence ID" value="PSC68663.1"/>
    <property type="molecule type" value="Genomic_DNA"/>
</dbReference>
<evidence type="ECO:0000313" key="2">
    <source>
        <dbReference type="Proteomes" id="UP000239649"/>
    </source>
</evidence>
<comment type="caution">
    <text evidence="1">The sequence shown here is derived from an EMBL/GenBank/DDBJ whole genome shotgun (WGS) entry which is preliminary data.</text>
</comment>
<keyword evidence="2" id="KW-1185">Reference proteome</keyword>
<dbReference type="AlphaFoldDB" id="A0A2P6V3J3"/>
<protein>
    <submittedName>
        <fullName evidence="1">Serine threonine</fullName>
    </submittedName>
</protein>
<organism evidence="1 2">
    <name type="scientific">Micractinium conductrix</name>
    <dbReference type="NCBI Taxonomy" id="554055"/>
    <lineage>
        <taxon>Eukaryota</taxon>
        <taxon>Viridiplantae</taxon>
        <taxon>Chlorophyta</taxon>
        <taxon>core chlorophytes</taxon>
        <taxon>Trebouxiophyceae</taxon>
        <taxon>Chlorellales</taxon>
        <taxon>Chlorellaceae</taxon>
        <taxon>Chlorella clade</taxon>
        <taxon>Micractinium</taxon>
    </lineage>
</organism>
<evidence type="ECO:0000313" key="1">
    <source>
        <dbReference type="EMBL" id="PSC68663.1"/>
    </source>
</evidence>
<gene>
    <name evidence="1" type="ORF">C2E20_7737</name>
</gene>
<proteinExistence type="predicted"/>
<dbReference type="Proteomes" id="UP000239649">
    <property type="component" value="Unassembled WGS sequence"/>
</dbReference>